<dbReference type="EMBL" id="JASPKY010000566">
    <property type="protein sequence ID" value="KAK9692806.1"/>
    <property type="molecule type" value="Genomic_DNA"/>
</dbReference>
<reference evidence="7 8" key="1">
    <citation type="journal article" date="2024" name="BMC Genomics">
        <title>De novo assembly and annotation of Popillia japonica's genome with initial clues to its potential as an invasive pest.</title>
        <authorList>
            <person name="Cucini C."/>
            <person name="Boschi S."/>
            <person name="Funari R."/>
            <person name="Cardaioli E."/>
            <person name="Iannotti N."/>
            <person name="Marturano G."/>
            <person name="Paoli F."/>
            <person name="Bruttini M."/>
            <person name="Carapelli A."/>
            <person name="Frati F."/>
            <person name="Nardi F."/>
        </authorList>
    </citation>
    <scope>NUCLEOTIDE SEQUENCE [LARGE SCALE GENOMIC DNA]</scope>
    <source>
        <strain evidence="7">DMR45628</strain>
    </source>
</reference>
<evidence type="ECO:0000313" key="8">
    <source>
        <dbReference type="Proteomes" id="UP001458880"/>
    </source>
</evidence>
<feature type="domain" description="PI-PLC Y-box" evidence="6">
    <location>
        <begin position="165"/>
        <end position="280"/>
    </location>
</feature>
<protein>
    <recommendedName>
        <fullName evidence="3">Phosphoinositide phospholipase C</fullName>
        <ecNumber evidence="3">3.1.4.11</ecNumber>
    </recommendedName>
</protein>
<evidence type="ECO:0000259" key="6">
    <source>
        <dbReference type="PROSITE" id="PS50008"/>
    </source>
</evidence>
<dbReference type="Gene3D" id="3.20.20.190">
    <property type="entry name" value="Phosphatidylinositol (PI) phosphodiesterase"/>
    <property type="match status" value="1"/>
</dbReference>
<evidence type="ECO:0000259" key="5">
    <source>
        <dbReference type="PROSITE" id="PS50004"/>
    </source>
</evidence>
<dbReference type="Pfam" id="PF00387">
    <property type="entry name" value="PI-PLC-Y"/>
    <property type="match status" value="1"/>
</dbReference>
<dbReference type="SUPFAM" id="SSF50729">
    <property type="entry name" value="PH domain-like"/>
    <property type="match status" value="1"/>
</dbReference>
<dbReference type="GO" id="GO:0016042">
    <property type="term" value="P:lipid catabolic process"/>
    <property type="evidence" value="ECO:0007669"/>
    <property type="project" value="UniProtKB-KW"/>
</dbReference>
<dbReference type="InterPro" id="IPR001452">
    <property type="entry name" value="SH3_domain"/>
</dbReference>
<dbReference type="PROSITE" id="PS50002">
    <property type="entry name" value="SH3"/>
    <property type="match status" value="1"/>
</dbReference>
<dbReference type="Pfam" id="PF00168">
    <property type="entry name" value="C2"/>
    <property type="match status" value="1"/>
</dbReference>
<name>A0AAW1ISG1_POPJA</name>
<evidence type="ECO:0000256" key="2">
    <source>
        <dbReference type="PROSITE-ProRule" id="PRU00192"/>
    </source>
</evidence>
<dbReference type="GO" id="GO:0051209">
    <property type="term" value="P:release of sequestered calcium ion into cytosol"/>
    <property type="evidence" value="ECO:0007669"/>
    <property type="project" value="TreeGrafter"/>
</dbReference>
<feature type="domain" description="C2" evidence="5">
    <location>
        <begin position="282"/>
        <end position="405"/>
    </location>
</feature>
<dbReference type="PROSITE" id="PS50004">
    <property type="entry name" value="C2"/>
    <property type="match status" value="1"/>
</dbReference>
<dbReference type="PROSITE" id="PS50008">
    <property type="entry name" value="PIPLC_Y_DOMAIN"/>
    <property type="match status" value="1"/>
</dbReference>
<dbReference type="InterPro" id="IPR001192">
    <property type="entry name" value="PI-PLC_fam"/>
</dbReference>
<proteinExistence type="predicted"/>
<dbReference type="AlphaFoldDB" id="A0AAW1ISG1"/>
<organism evidence="7 8">
    <name type="scientific">Popillia japonica</name>
    <name type="common">Japanese beetle</name>
    <dbReference type="NCBI Taxonomy" id="7064"/>
    <lineage>
        <taxon>Eukaryota</taxon>
        <taxon>Metazoa</taxon>
        <taxon>Ecdysozoa</taxon>
        <taxon>Arthropoda</taxon>
        <taxon>Hexapoda</taxon>
        <taxon>Insecta</taxon>
        <taxon>Pterygota</taxon>
        <taxon>Neoptera</taxon>
        <taxon>Endopterygota</taxon>
        <taxon>Coleoptera</taxon>
        <taxon>Polyphaga</taxon>
        <taxon>Scarabaeiformia</taxon>
        <taxon>Scarabaeidae</taxon>
        <taxon>Rutelinae</taxon>
        <taxon>Popillia</taxon>
    </lineage>
</organism>
<dbReference type="PANTHER" id="PTHR10336">
    <property type="entry name" value="PHOSPHOINOSITIDE-SPECIFIC PHOSPHOLIPASE C FAMILY PROTEIN"/>
    <property type="match status" value="1"/>
</dbReference>
<dbReference type="InterPro" id="IPR036028">
    <property type="entry name" value="SH3-like_dom_sf"/>
</dbReference>
<evidence type="ECO:0000259" key="4">
    <source>
        <dbReference type="PROSITE" id="PS50002"/>
    </source>
</evidence>
<comment type="caution">
    <text evidence="7">The sequence shown here is derived from an EMBL/GenBank/DDBJ whole genome shotgun (WGS) entry which is preliminary data.</text>
</comment>
<dbReference type="PANTHER" id="PTHR10336:SF159">
    <property type="entry name" value="1-PHOSPHATIDYLINOSITOL 4,5-BISPHOSPHATE PHOSPHODIESTERASE GAMMA"/>
    <property type="match status" value="1"/>
</dbReference>
<dbReference type="SMART" id="SM00239">
    <property type="entry name" value="C2"/>
    <property type="match status" value="1"/>
</dbReference>
<feature type="domain" description="SH3" evidence="4">
    <location>
        <begin position="8"/>
        <end position="70"/>
    </location>
</feature>
<dbReference type="Gene3D" id="2.30.30.40">
    <property type="entry name" value="SH3 Domains"/>
    <property type="match status" value="1"/>
</dbReference>
<dbReference type="InterPro" id="IPR001711">
    <property type="entry name" value="PLipase_C_Pinositol-sp_Y"/>
</dbReference>
<evidence type="ECO:0000313" key="7">
    <source>
        <dbReference type="EMBL" id="KAK9692806.1"/>
    </source>
</evidence>
<dbReference type="Pfam" id="PF00018">
    <property type="entry name" value="SH3_1"/>
    <property type="match status" value="1"/>
</dbReference>
<comment type="catalytic activity">
    <reaction evidence="3">
        <text>a 1,2-diacyl-sn-glycero-3-phospho-(1D-myo-inositol-4,5-bisphosphate) + H2O = 1D-myo-inositol 1,4,5-trisphosphate + a 1,2-diacyl-sn-glycerol + H(+)</text>
        <dbReference type="Rhea" id="RHEA:33179"/>
        <dbReference type="ChEBI" id="CHEBI:15377"/>
        <dbReference type="ChEBI" id="CHEBI:15378"/>
        <dbReference type="ChEBI" id="CHEBI:17815"/>
        <dbReference type="ChEBI" id="CHEBI:58456"/>
        <dbReference type="ChEBI" id="CHEBI:203600"/>
        <dbReference type="EC" id="3.1.4.11"/>
    </reaction>
</comment>
<dbReference type="GO" id="GO:0004435">
    <property type="term" value="F:phosphatidylinositol-4,5-bisphosphate phospholipase C activity"/>
    <property type="evidence" value="ECO:0007669"/>
    <property type="project" value="UniProtKB-EC"/>
</dbReference>
<dbReference type="SMART" id="SM00326">
    <property type="entry name" value="SH3"/>
    <property type="match status" value="1"/>
</dbReference>
<keyword evidence="3" id="KW-0442">Lipid degradation</keyword>
<dbReference type="PRINTS" id="PR00452">
    <property type="entry name" value="SH3DOMAIN"/>
</dbReference>
<keyword evidence="8" id="KW-1185">Reference proteome</keyword>
<keyword evidence="3" id="KW-0378">Hydrolase</keyword>
<dbReference type="Gene3D" id="2.60.40.150">
    <property type="entry name" value="C2 domain"/>
    <property type="match status" value="1"/>
</dbReference>
<dbReference type="SUPFAM" id="SSF51695">
    <property type="entry name" value="PLC-like phosphodiesterases"/>
    <property type="match status" value="1"/>
</dbReference>
<dbReference type="GO" id="GO:0048015">
    <property type="term" value="P:phosphatidylinositol-mediated signaling"/>
    <property type="evidence" value="ECO:0007669"/>
    <property type="project" value="TreeGrafter"/>
</dbReference>
<dbReference type="PRINTS" id="PR00390">
    <property type="entry name" value="PHPHLIPASEC"/>
</dbReference>
<evidence type="ECO:0000256" key="1">
    <source>
        <dbReference type="ARBA" id="ARBA00022443"/>
    </source>
</evidence>
<gene>
    <name evidence="7" type="ORF">QE152_g34895</name>
</gene>
<sequence length="437" mass="49734">MDPTAFAQPKVTVIALYDYKAQLTDELSFCKHAIITNVTIPENSEGWWRGDYGGKKQHYFPANYVKEIVEPQDNGDDASSDSSLQGQLDLNRATVDLIHNEQNCGLEWILRIVTSTSFTSFDVAVQTKELAMEWLEKIREAAQKACELESQNKEMERSSRVAKEMSNLIVYCSSISFNLERAKQTSIFYEMSSFPENKAEKLICQQETKFFLKYHQVQFSRIYPKGQRIDSSNYNPIQLWNTGSQMVALNYQTGDKPMQLNQAKFRDNGNCGYILKPDFMFRDDFDPFDVNTLVGVDSVTISIRIIGARHLSRSKKGMASPFVEVEVIGAEFDSGIKLKTKTLSDNGFNPRWNDICEFDVANPCFALLRFAVHDEDMFGEPNLIGQATYPVTCLRTGYRSVWLKNAFSEDLELSSLLIHISISNPNDRSNAVSCHRH</sequence>
<keyword evidence="1 2" id="KW-0728">SH3 domain</keyword>
<evidence type="ECO:0000256" key="3">
    <source>
        <dbReference type="RuleBase" id="RU361133"/>
    </source>
</evidence>
<dbReference type="GO" id="GO:0032587">
    <property type="term" value="C:ruffle membrane"/>
    <property type="evidence" value="ECO:0007669"/>
    <property type="project" value="TreeGrafter"/>
</dbReference>
<dbReference type="Proteomes" id="UP001458880">
    <property type="component" value="Unassembled WGS sequence"/>
</dbReference>
<keyword evidence="3" id="KW-0443">Lipid metabolism</keyword>
<dbReference type="GO" id="GO:0010634">
    <property type="term" value="P:positive regulation of epithelial cell migration"/>
    <property type="evidence" value="ECO:0007669"/>
    <property type="project" value="TreeGrafter"/>
</dbReference>
<dbReference type="InterPro" id="IPR035892">
    <property type="entry name" value="C2_domain_sf"/>
</dbReference>
<dbReference type="CDD" id="cd00275">
    <property type="entry name" value="C2_PLC_like"/>
    <property type="match status" value="1"/>
</dbReference>
<dbReference type="FunFam" id="2.30.30.40:FF:000119">
    <property type="entry name" value="1-phosphatidylinositol 4,5-bisphosphate phosphodiesterase gamma"/>
    <property type="match status" value="1"/>
</dbReference>
<dbReference type="FunFam" id="2.60.40.150:FF:000199">
    <property type="entry name" value="1-phosphatidylinositol 4,5-bisphosphate phosphodiesterase gamma"/>
    <property type="match status" value="1"/>
</dbReference>
<dbReference type="InterPro" id="IPR017946">
    <property type="entry name" value="PLC-like_Pdiesterase_TIM-brl"/>
</dbReference>
<dbReference type="SUPFAM" id="SSF49562">
    <property type="entry name" value="C2 domain (Calcium/lipid-binding domain, CaLB)"/>
    <property type="match status" value="1"/>
</dbReference>
<dbReference type="EC" id="3.1.4.11" evidence="3"/>
<dbReference type="SMART" id="SM00149">
    <property type="entry name" value="PLCYc"/>
    <property type="match status" value="1"/>
</dbReference>
<dbReference type="InterPro" id="IPR000008">
    <property type="entry name" value="C2_dom"/>
</dbReference>
<dbReference type="GO" id="GO:0046488">
    <property type="term" value="P:phosphatidylinositol metabolic process"/>
    <property type="evidence" value="ECO:0007669"/>
    <property type="project" value="TreeGrafter"/>
</dbReference>
<accession>A0AAW1ISG1</accession>
<dbReference type="SUPFAM" id="SSF50044">
    <property type="entry name" value="SH3-domain"/>
    <property type="match status" value="1"/>
</dbReference>